<evidence type="ECO:0000256" key="2">
    <source>
        <dbReference type="ARBA" id="ARBA00023125"/>
    </source>
</evidence>
<name>A0A5N0TKB9_9MICO</name>
<dbReference type="GO" id="GO:0003700">
    <property type="term" value="F:DNA-binding transcription factor activity"/>
    <property type="evidence" value="ECO:0007669"/>
    <property type="project" value="InterPro"/>
</dbReference>
<dbReference type="Pfam" id="PF12833">
    <property type="entry name" value="HTH_18"/>
    <property type="match status" value="1"/>
</dbReference>
<proteinExistence type="predicted"/>
<evidence type="ECO:0000313" key="7">
    <source>
        <dbReference type="Proteomes" id="UP000326838"/>
    </source>
</evidence>
<evidence type="ECO:0000256" key="4">
    <source>
        <dbReference type="SAM" id="MobiDB-lite"/>
    </source>
</evidence>
<protein>
    <submittedName>
        <fullName evidence="6">Helix-turn-helix domain-containing protein</fullName>
    </submittedName>
</protein>
<evidence type="ECO:0000256" key="3">
    <source>
        <dbReference type="ARBA" id="ARBA00023163"/>
    </source>
</evidence>
<keyword evidence="7" id="KW-1185">Reference proteome</keyword>
<dbReference type="Proteomes" id="UP000326838">
    <property type="component" value="Unassembled WGS sequence"/>
</dbReference>
<dbReference type="PROSITE" id="PS01124">
    <property type="entry name" value="HTH_ARAC_FAMILY_2"/>
    <property type="match status" value="1"/>
</dbReference>
<keyword evidence="2" id="KW-0238">DNA-binding</keyword>
<dbReference type="RefSeq" id="WP_150892234.1">
    <property type="nucleotide sequence ID" value="NZ_VYUY01000006.1"/>
</dbReference>
<feature type="domain" description="HTH araC/xylS-type" evidence="5">
    <location>
        <begin position="163"/>
        <end position="262"/>
    </location>
</feature>
<dbReference type="InterPro" id="IPR050204">
    <property type="entry name" value="AraC_XylS_family_regulators"/>
</dbReference>
<comment type="caution">
    <text evidence="6">The sequence shown here is derived from an EMBL/GenBank/DDBJ whole genome shotgun (WGS) entry which is preliminary data.</text>
</comment>
<dbReference type="InterPro" id="IPR018060">
    <property type="entry name" value="HTH_AraC"/>
</dbReference>
<dbReference type="Gene3D" id="1.10.10.60">
    <property type="entry name" value="Homeodomain-like"/>
    <property type="match status" value="1"/>
</dbReference>
<organism evidence="6 7">
    <name type="scientific">Microbacterium caowuchunii</name>
    <dbReference type="NCBI Taxonomy" id="2614638"/>
    <lineage>
        <taxon>Bacteria</taxon>
        <taxon>Bacillati</taxon>
        <taxon>Actinomycetota</taxon>
        <taxon>Actinomycetes</taxon>
        <taxon>Micrococcales</taxon>
        <taxon>Microbacteriaceae</taxon>
        <taxon>Microbacterium</taxon>
    </lineage>
</organism>
<evidence type="ECO:0000256" key="1">
    <source>
        <dbReference type="ARBA" id="ARBA00023015"/>
    </source>
</evidence>
<sequence length="277" mass="29875">MSTSAPVIFPHSVPAALRPFVVGIVGFDETATEGRFRVQPAGTLLVLEISFTGPLHILGIGDEPAGHQTHHAFLSGFTPTPVRTAFFGRHASVQVYLTPSGASRLFRSSGRDLAGQVTPLRGLEPELARGLPDKLARASDWRERFALVDAALMRLGAEAGPMDPLVEWLWTRLVATGGQEAISDLALRSGWSARRVRERFTAAAGVSPKEAAGVIRFECFHRELGSAPLAELAERHGYADQSHLTRDVRRYAGESPSVLAQARRPTPATALEVGSTR</sequence>
<keyword evidence="1" id="KW-0805">Transcription regulation</keyword>
<reference evidence="7" key="1">
    <citation type="submission" date="2019-09" db="EMBL/GenBank/DDBJ databases">
        <title>Mumia zhuanghuii sp. nov. isolated from the intestinal contents of plateau pika (Ochotona curzoniae) in the Qinghai-Tibet plateau of China.</title>
        <authorList>
            <person name="Tian Z."/>
        </authorList>
    </citation>
    <scope>NUCLEOTIDE SEQUENCE [LARGE SCALE GENOMIC DNA]</scope>
    <source>
        <strain evidence="7">L-033</strain>
    </source>
</reference>
<dbReference type="PANTHER" id="PTHR46796:SF15">
    <property type="entry name" value="BLL1074 PROTEIN"/>
    <property type="match status" value="1"/>
</dbReference>
<dbReference type="SMART" id="SM00342">
    <property type="entry name" value="HTH_ARAC"/>
    <property type="match status" value="1"/>
</dbReference>
<dbReference type="GO" id="GO:0043565">
    <property type="term" value="F:sequence-specific DNA binding"/>
    <property type="evidence" value="ECO:0007669"/>
    <property type="project" value="InterPro"/>
</dbReference>
<dbReference type="AlphaFoldDB" id="A0A5N0TKB9"/>
<feature type="region of interest" description="Disordered" evidence="4">
    <location>
        <begin position="255"/>
        <end position="277"/>
    </location>
</feature>
<dbReference type="PANTHER" id="PTHR46796">
    <property type="entry name" value="HTH-TYPE TRANSCRIPTIONAL ACTIVATOR RHAS-RELATED"/>
    <property type="match status" value="1"/>
</dbReference>
<accession>A0A5N0TKB9</accession>
<gene>
    <name evidence="6" type="ORF">F6B40_04060</name>
</gene>
<evidence type="ECO:0000313" key="6">
    <source>
        <dbReference type="EMBL" id="KAA9134878.1"/>
    </source>
</evidence>
<keyword evidence="3" id="KW-0804">Transcription</keyword>
<dbReference type="EMBL" id="VYUY01000006">
    <property type="protein sequence ID" value="KAA9134878.1"/>
    <property type="molecule type" value="Genomic_DNA"/>
</dbReference>
<evidence type="ECO:0000259" key="5">
    <source>
        <dbReference type="PROSITE" id="PS01124"/>
    </source>
</evidence>